<keyword evidence="3" id="KW-1185">Reference proteome</keyword>
<name>A0A317XRI1_9BASI</name>
<sequence>MADVSTNPKSHSHSRRVRVDIYSFHTQDEPATCTIAPALLVVLHWLWLQLCLSAVCRCLIPYIGLFTVCIFLVFFSLFSTVLYCNLERGLF</sequence>
<dbReference type="AlphaFoldDB" id="A0A317XRI1"/>
<keyword evidence="1" id="KW-1133">Transmembrane helix</keyword>
<gene>
    <name evidence="2" type="ORF">BCV70DRAFT_103143</name>
</gene>
<dbReference type="InParanoid" id="A0A317XRI1"/>
<evidence type="ECO:0000313" key="2">
    <source>
        <dbReference type="EMBL" id="PWY99958.1"/>
    </source>
</evidence>
<protein>
    <submittedName>
        <fullName evidence="2">Uncharacterized protein</fullName>
    </submittedName>
</protein>
<organism evidence="2 3">
    <name type="scientific">Testicularia cyperi</name>
    <dbReference type="NCBI Taxonomy" id="1882483"/>
    <lineage>
        <taxon>Eukaryota</taxon>
        <taxon>Fungi</taxon>
        <taxon>Dikarya</taxon>
        <taxon>Basidiomycota</taxon>
        <taxon>Ustilaginomycotina</taxon>
        <taxon>Ustilaginomycetes</taxon>
        <taxon>Ustilaginales</taxon>
        <taxon>Anthracoideaceae</taxon>
        <taxon>Testicularia</taxon>
    </lineage>
</organism>
<reference evidence="2 3" key="1">
    <citation type="journal article" date="2018" name="Mol. Biol. Evol.">
        <title>Broad Genomic Sampling Reveals a Smut Pathogenic Ancestry of the Fungal Clade Ustilaginomycotina.</title>
        <authorList>
            <person name="Kijpornyongpan T."/>
            <person name="Mondo S.J."/>
            <person name="Barry K."/>
            <person name="Sandor L."/>
            <person name="Lee J."/>
            <person name="Lipzen A."/>
            <person name="Pangilinan J."/>
            <person name="LaButti K."/>
            <person name="Hainaut M."/>
            <person name="Henrissat B."/>
            <person name="Grigoriev I.V."/>
            <person name="Spatafora J.W."/>
            <person name="Aime M.C."/>
        </authorList>
    </citation>
    <scope>NUCLEOTIDE SEQUENCE [LARGE SCALE GENOMIC DNA]</scope>
    <source>
        <strain evidence="2 3">MCA 3645</strain>
    </source>
</reference>
<keyword evidence="1" id="KW-0472">Membrane</keyword>
<feature type="transmembrane region" description="Helical" evidence="1">
    <location>
        <begin position="62"/>
        <end position="83"/>
    </location>
</feature>
<proteinExistence type="predicted"/>
<dbReference type="Proteomes" id="UP000246740">
    <property type="component" value="Unassembled WGS sequence"/>
</dbReference>
<accession>A0A317XRI1</accession>
<evidence type="ECO:0000256" key="1">
    <source>
        <dbReference type="SAM" id="Phobius"/>
    </source>
</evidence>
<dbReference type="EMBL" id="KZ819193">
    <property type="protein sequence ID" value="PWY99958.1"/>
    <property type="molecule type" value="Genomic_DNA"/>
</dbReference>
<feature type="transmembrane region" description="Helical" evidence="1">
    <location>
        <begin position="35"/>
        <end position="55"/>
    </location>
</feature>
<keyword evidence="1" id="KW-0812">Transmembrane</keyword>
<evidence type="ECO:0000313" key="3">
    <source>
        <dbReference type="Proteomes" id="UP000246740"/>
    </source>
</evidence>